<proteinExistence type="predicted"/>
<evidence type="ECO:0000313" key="1">
    <source>
        <dbReference type="EMBL" id="JAD44558.1"/>
    </source>
</evidence>
<dbReference type="AlphaFoldDB" id="A0A0A9A3N5"/>
<name>A0A0A9A3N5_ARUDO</name>
<reference evidence="1" key="2">
    <citation type="journal article" date="2015" name="Data Brief">
        <title>Shoot transcriptome of the giant reed, Arundo donax.</title>
        <authorList>
            <person name="Barrero R.A."/>
            <person name="Guerrero F.D."/>
            <person name="Moolhuijzen P."/>
            <person name="Goolsby J.A."/>
            <person name="Tidwell J."/>
            <person name="Bellgard S.E."/>
            <person name="Bellgard M.I."/>
        </authorList>
    </citation>
    <scope>NUCLEOTIDE SEQUENCE</scope>
    <source>
        <tissue evidence="1">Shoot tissue taken approximately 20 cm above the soil surface</tissue>
    </source>
</reference>
<protein>
    <submittedName>
        <fullName evidence="1">Uncharacterized protein</fullName>
    </submittedName>
</protein>
<dbReference type="EMBL" id="GBRH01253337">
    <property type="protein sequence ID" value="JAD44558.1"/>
    <property type="molecule type" value="Transcribed_RNA"/>
</dbReference>
<accession>A0A0A9A3N5</accession>
<organism evidence="1">
    <name type="scientific">Arundo donax</name>
    <name type="common">Giant reed</name>
    <name type="synonym">Donax arundinaceus</name>
    <dbReference type="NCBI Taxonomy" id="35708"/>
    <lineage>
        <taxon>Eukaryota</taxon>
        <taxon>Viridiplantae</taxon>
        <taxon>Streptophyta</taxon>
        <taxon>Embryophyta</taxon>
        <taxon>Tracheophyta</taxon>
        <taxon>Spermatophyta</taxon>
        <taxon>Magnoliopsida</taxon>
        <taxon>Liliopsida</taxon>
        <taxon>Poales</taxon>
        <taxon>Poaceae</taxon>
        <taxon>PACMAD clade</taxon>
        <taxon>Arundinoideae</taxon>
        <taxon>Arundineae</taxon>
        <taxon>Arundo</taxon>
    </lineage>
</organism>
<reference evidence="1" key="1">
    <citation type="submission" date="2014-09" db="EMBL/GenBank/DDBJ databases">
        <authorList>
            <person name="Magalhaes I.L.F."/>
            <person name="Oliveira U."/>
            <person name="Santos F.R."/>
            <person name="Vidigal T.H.D.A."/>
            <person name="Brescovit A.D."/>
            <person name="Santos A.J."/>
        </authorList>
    </citation>
    <scope>NUCLEOTIDE SEQUENCE</scope>
    <source>
        <tissue evidence="1">Shoot tissue taken approximately 20 cm above the soil surface</tissue>
    </source>
</reference>
<sequence>MLYRTSLQISSEFEQICGFMINLFTIYENTGKLQRYICKK</sequence>